<evidence type="ECO:0000313" key="3">
    <source>
        <dbReference type="Proteomes" id="UP000641646"/>
    </source>
</evidence>
<evidence type="ECO:0000259" key="1">
    <source>
        <dbReference type="Pfam" id="PF13443"/>
    </source>
</evidence>
<dbReference type="EMBL" id="JACJPW010000010">
    <property type="protein sequence ID" value="MBD2180609.1"/>
    <property type="molecule type" value="Genomic_DNA"/>
</dbReference>
<reference evidence="2" key="2">
    <citation type="submission" date="2020-08" db="EMBL/GenBank/DDBJ databases">
        <authorList>
            <person name="Chen M."/>
            <person name="Teng W."/>
            <person name="Zhao L."/>
            <person name="Hu C."/>
            <person name="Zhou Y."/>
            <person name="Han B."/>
            <person name="Song L."/>
            <person name="Shu W."/>
        </authorList>
    </citation>
    <scope>NUCLEOTIDE SEQUENCE</scope>
    <source>
        <strain evidence="2">FACHB-1375</strain>
    </source>
</reference>
<dbReference type="Gene3D" id="1.10.260.40">
    <property type="entry name" value="lambda repressor-like DNA-binding domains"/>
    <property type="match status" value="1"/>
</dbReference>
<accession>A0A926ZFE9</accession>
<dbReference type="InterPro" id="IPR010982">
    <property type="entry name" value="Lambda_DNA-bd_dom_sf"/>
</dbReference>
<dbReference type="Pfam" id="PF13443">
    <property type="entry name" value="HTH_26"/>
    <property type="match status" value="1"/>
</dbReference>
<name>A0A926ZFE9_9CYAN</name>
<dbReference type="PANTHER" id="PTHR37301">
    <property type="entry name" value="DNA-BINDING PROTEIN-RELATED"/>
    <property type="match status" value="1"/>
</dbReference>
<dbReference type="GO" id="GO:0003677">
    <property type="term" value="F:DNA binding"/>
    <property type="evidence" value="ECO:0007669"/>
    <property type="project" value="InterPro"/>
</dbReference>
<dbReference type="Proteomes" id="UP000641646">
    <property type="component" value="Unassembled WGS sequence"/>
</dbReference>
<protein>
    <submittedName>
        <fullName evidence="2">Helix-turn-helix domain-containing protein</fullName>
    </submittedName>
</protein>
<dbReference type="SUPFAM" id="SSF47413">
    <property type="entry name" value="lambda repressor-like DNA-binding domains"/>
    <property type="match status" value="1"/>
</dbReference>
<dbReference type="PANTHER" id="PTHR37301:SF1">
    <property type="entry name" value="DNA-BINDING PROTEIN"/>
    <property type="match status" value="1"/>
</dbReference>
<proteinExistence type="predicted"/>
<feature type="domain" description="HTH cro/C1-type" evidence="1">
    <location>
        <begin position="14"/>
        <end position="77"/>
    </location>
</feature>
<keyword evidence="3" id="KW-1185">Reference proteome</keyword>
<dbReference type="AlphaFoldDB" id="A0A926ZFE9"/>
<sequence>MEESSNIGNLILWKLNEMMARRRVRNKDLAQVLGVSENSVYRLRKRDTMPRLNPEILNGICAKLDCQPADLLVYISDENLEKAIAVSQTNEV</sequence>
<organism evidence="2 3">
    <name type="scientific">Aerosakkonema funiforme FACHB-1375</name>
    <dbReference type="NCBI Taxonomy" id="2949571"/>
    <lineage>
        <taxon>Bacteria</taxon>
        <taxon>Bacillati</taxon>
        <taxon>Cyanobacteriota</taxon>
        <taxon>Cyanophyceae</taxon>
        <taxon>Oscillatoriophycideae</taxon>
        <taxon>Aerosakkonematales</taxon>
        <taxon>Aerosakkonemataceae</taxon>
        <taxon>Aerosakkonema</taxon>
    </lineage>
</organism>
<gene>
    <name evidence="2" type="ORF">H6G03_05745</name>
</gene>
<reference evidence="2" key="1">
    <citation type="journal article" date="2015" name="ISME J.">
        <title>Draft Genome Sequence of Streptomyces incarnatus NRRL8089, which Produces the Nucleoside Antibiotic Sinefungin.</title>
        <authorList>
            <person name="Oshima K."/>
            <person name="Hattori M."/>
            <person name="Shimizu H."/>
            <person name="Fukuda K."/>
            <person name="Nemoto M."/>
            <person name="Inagaki K."/>
            <person name="Tamura T."/>
        </authorList>
    </citation>
    <scope>NUCLEOTIDE SEQUENCE</scope>
    <source>
        <strain evidence="2">FACHB-1375</strain>
    </source>
</reference>
<evidence type="ECO:0000313" key="2">
    <source>
        <dbReference type="EMBL" id="MBD2180609.1"/>
    </source>
</evidence>
<dbReference type="InterPro" id="IPR001387">
    <property type="entry name" value="Cro/C1-type_HTH"/>
</dbReference>
<comment type="caution">
    <text evidence="2">The sequence shown here is derived from an EMBL/GenBank/DDBJ whole genome shotgun (WGS) entry which is preliminary data.</text>
</comment>